<dbReference type="Pfam" id="PF02801">
    <property type="entry name" value="Ketoacyl-synt_C"/>
    <property type="match status" value="1"/>
</dbReference>
<comment type="similarity">
    <text evidence="4">Belongs to the thiolase-like superfamily. Beta-ketoacyl-ACP synthases family.</text>
</comment>
<accession>A0A511N100</accession>
<evidence type="ECO:0000256" key="1">
    <source>
        <dbReference type="ARBA" id="ARBA00022450"/>
    </source>
</evidence>
<dbReference type="PANTHER" id="PTHR43775">
    <property type="entry name" value="FATTY ACID SYNTHASE"/>
    <property type="match status" value="1"/>
</dbReference>
<dbReference type="InterPro" id="IPR018201">
    <property type="entry name" value="Ketoacyl_synth_AS"/>
</dbReference>
<dbReference type="SUPFAM" id="SSF53901">
    <property type="entry name" value="Thiolase-like"/>
    <property type="match status" value="1"/>
</dbReference>
<feature type="domain" description="Ketosynthase family 3 (KS3)" evidence="5">
    <location>
        <begin position="1"/>
        <end position="410"/>
    </location>
</feature>
<dbReference type="PANTHER" id="PTHR43775:SF37">
    <property type="entry name" value="SI:DKEY-61P9.11"/>
    <property type="match status" value="1"/>
</dbReference>
<dbReference type="GO" id="GO:0071770">
    <property type="term" value="P:DIM/DIP cell wall layer assembly"/>
    <property type="evidence" value="ECO:0007669"/>
    <property type="project" value="TreeGrafter"/>
</dbReference>
<dbReference type="InterPro" id="IPR014030">
    <property type="entry name" value="Ketoacyl_synth_N"/>
</dbReference>
<dbReference type="PROSITE" id="PS00606">
    <property type="entry name" value="KS3_1"/>
    <property type="match status" value="1"/>
</dbReference>
<name>A0A511N100_DEIC1</name>
<evidence type="ECO:0000259" key="5">
    <source>
        <dbReference type="PROSITE" id="PS52004"/>
    </source>
</evidence>
<dbReference type="CDD" id="cd00833">
    <property type="entry name" value="PKS"/>
    <property type="match status" value="1"/>
</dbReference>
<dbReference type="GO" id="GO:0005886">
    <property type="term" value="C:plasma membrane"/>
    <property type="evidence" value="ECO:0007669"/>
    <property type="project" value="TreeGrafter"/>
</dbReference>
<dbReference type="GO" id="GO:0004312">
    <property type="term" value="F:fatty acid synthase activity"/>
    <property type="evidence" value="ECO:0007669"/>
    <property type="project" value="TreeGrafter"/>
</dbReference>
<proteinExistence type="inferred from homology"/>
<sequence length="574" mass="62933">MGMMLPEVESLSDFVLHLEQLKVMLPDFRPFPDRSCGTEAWVQFYETHMRLPGLFRFDREYFGITPVDAMLADPQQRLLLHCTVQAFADAGLHEKHVSAHHPVGCYVTAGKSTYFEAFHQQAARKFSEETRRYIGNDLSALSARLSYLLDFRGPSVSLASACSSGLSALQHAQWAIQDGQCPIAVVGGVNVDFLQVFFAPEPGGILSADRLCRPLAAQATGTVFSNGAVVVLLADQEFAQQQGLQIYCTVEGVGASNDGRQKLSFTAPTIEGQVKALRKAWTAAELNAVPHGIEMHATGTRLGDPIELQALVKARQLQFSSQDAIKVGAVKANFGHLNHASGLLALAKCAMQFWKQRVFATPNLLPLNPHFDFESQNVHPQTTHQDTPVAVQGLTSLGIGGSNVHVVLRERTQHPPAHALRAGGSQLVLVGSHKASLLDAQKKSTLRQVQNCAASSVEVLLTTLSLFATSPHRQLIHHDPKQNVILHHWDLPPDLVLSPPAGPADLVQAAMQLRRWMDDLPVEPLAHRVFQHLDHLDLSTSPFLLKGFARILDAGKKFSLEKESHEKDPIVQNH</sequence>
<dbReference type="AlphaFoldDB" id="A0A511N100"/>
<dbReference type="InterPro" id="IPR016039">
    <property type="entry name" value="Thiolase-like"/>
</dbReference>
<keyword evidence="3 4" id="KW-0808">Transferase</keyword>
<protein>
    <recommendedName>
        <fullName evidence="5">Ketosynthase family 3 (KS3) domain-containing protein</fullName>
    </recommendedName>
</protein>
<dbReference type="GO" id="GO:0006633">
    <property type="term" value="P:fatty acid biosynthetic process"/>
    <property type="evidence" value="ECO:0007669"/>
    <property type="project" value="InterPro"/>
</dbReference>
<evidence type="ECO:0000313" key="6">
    <source>
        <dbReference type="EMBL" id="GEM46141.1"/>
    </source>
</evidence>
<keyword evidence="2" id="KW-0597">Phosphoprotein</keyword>
<dbReference type="PROSITE" id="PS52004">
    <property type="entry name" value="KS3_2"/>
    <property type="match status" value="1"/>
</dbReference>
<evidence type="ECO:0000256" key="2">
    <source>
        <dbReference type="ARBA" id="ARBA00022553"/>
    </source>
</evidence>
<evidence type="ECO:0000313" key="7">
    <source>
        <dbReference type="Proteomes" id="UP000321306"/>
    </source>
</evidence>
<dbReference type="InterPro" id="IPR050091">
    <property type="entry name" value="PKS_NRPS_Biosynth_Enz"/>
</dbReference>
<dbReference type="Proteomes" id="UP000321306">
    <property type="component" value="Unassembled WGS sequence"/>
</dbReference>
<dbReference type="InterPro" id="IPR014031">
    <property type="entry name" value="Ketoacyl_synth_C"/>
</dbReference>
<evidence type="ECO:0000256" key="4">
    <source>
        <dbReference type="RuleBase" id="RU003694"/>
    </source>
</evidence>
<organism evidence="6 7">
    <name type="scientific">Deinococcus cellulosilyticus (strain DSM 18568 / NBRC 106333 / KACC 11606 / 5516J-15)</name>
    <dbReference type="NCBI Taxonomy" id="1223518"/>
    <lineage>
        <taxon>Bacteria</taxon>
        <taxon>Thermotogati</taxon>
        <taxon>Deinococcota</taxon>
        <taxon>Deinococci</taxon>
        <taxon>Deinococcales</taxon>
        <taxon>Deinococcaceae</taxon>
        <taxon>Deinococcus</taxon>
    </lineage>
</organism>
<dbReference type="GO" id="GO:0005737">
    <property type="term" value="C:cytoplasm"/>
    <property type="evidence" value="ECO:0007669"/>
    <property type="project" value="TreeGrafter"/>
</dbReference>
<reference evidence="6 7" key="1">
    <citation type="submission" date="2019-07" db="EMBL/GenBank/DDBJ databases">
        <title>Whole genome shotgun sequence of Deinococcus cellulosilyticus NBRC 106333.</title>
        <authorList>
            <person name="Hosoyama A."/>
            <person name="Uohara A."/>
            <person name="Ohji S."/>
            <person name="Ichikawa N."/>
        </authorList>
    </citation>
    <scope>NUCLEOTIDE SEQUENCE [LARGE SCALE GENOMIC DNA]</scope>
    <source>
        <strain evidence="6 7">NBRC 106333</strain>
    </source>
</reference>
<dbReference type="InterPro" id="IPR020841">
    <property type="entry name" value="PKS_Beta-ketoAc_synthase_dom"/>
</dbReference>
<dbReference type="Pfam" id="PF00109">
    <property type="entry name" value="ketoacyl-synt"/>
    <property type="match status" value="1"/>
</dbReference>
<keyword evidence="7" id="KW-1185">Reference proteome</keyword>
<keyword evidence="1" id="KW-0596">Phosphopantetheine</keyword>
<comment type="caution">
    <text evidence="6">The sequence shown here is derived from an EMBL/GenBank/DDBJ whole genome shotgun (WGS) entry which is preliminary data.</text>
</comment>
<dbReference type="SMART" id="SM00825">
    <property type="entry name" value="PKS_KS"/>
    <property type="match status" value="1"/>
</dbReference>
<dbReference type="EMBL" id="BJXB01000006">
    <property type="protein sequence ID" value="GEM46141.1"/>
    <property type="molecule type" value="Genomic_DNA"/>
</dbReference>
<gene>
    <name evidence="6" type="ORF">DC3_17760</name>
</gene>
<dbReference type="Gene3D" id="3.40.47.10">
    <property type="match status" value="1"/>
</dbReference>
<dbReference type="GO" id="GO:0004315">
    <property type="term" value="F:3-oxoacyl-[acyl-carrier-protein] synthase activity"/>
    <property type="evidence" value="ECO:0007669"/>
    <property type="project" value="InterPro"/>
</dbReference>
<dbReference type="RefSeq" id="WP_281292492.1">
    <property type="nucleotide sequence ID" value="NZ_BJXB01000006.1"/>
</dbReference>
<evidence type="ECO:0000256" key="3">
    <source>
        <dbReference type="ARBA" id="ARBA00022679"/>
    </source>
</evidence>